<protein>
    <submittedName>
        <fullName evidence="1">DEHA2C11396p, related</fullName>
    </submittedName>
</protein>
<dbReference type="AlphaFoldDB" id="U6KDY7"/>
<reference evidence="1" key="1">
    <citation type="submission" date="2013-10" db="EMBL/GenBank/DDBJ databases">
        <title>Genomic analysis of the causative agents of coccidiosis in chickens.</title>
        <authorList>
            <person name="Reid A.J."/>
            <person name="Blake D."/>
            <person name="Billington K."/>
            <person name="Browne H."/>
            <person name="Dunn M."/>
            <person name="Hung S."/>
            <person name="Kawahara F."/>
            <person name="Miranda-Saavedra D."/>
            <person name="Mourier T."/>
            <person name="Nagra H."/>
            <person name="Otto T.D."/>
            <person name="Rawlings N."/>
            <person name="Sanchez A."/>
            <person name="Sanders M."/>
            <person name="Subramaniam C."/>
            <person name="Tay Y."/>
            <person name="Dear P."/>
            <person name="Doerig C."/>
            <person name="Gruber A."/>
            <person name="Parkinson J."/>
            <person name="Shirley M."/>
            <person name="Wan K.L."/>
            <person name="Berriman M."/>
            <person name="Tomley F."/>
            <person name="Pain A."/>
        </authorList>
    </citation>
    <scope>NUCLEOTIDE SEQUENCE [LARGE SCALE GENOMIC DNA]</scope>
    <source>
        <strain evidence="1">Houghton</strain>
    </source>
</reference>
<dbReference type="OrthoDB" id="333747at2759"/>
<organism evidence="1 2">
    <name type="scientific">Eimeria mitis</name>
    <dbReference type="NCBI Taxonomy" id="44415"/>
    <lineage>
        <taxon>Eukaryota</taxon>
        <taxon>Sar</taxon>
        <taxon>Alveolata</taxon>
        <taxon>Apicomplexa</taxon>
        <taxon>Conoidasida</taxon>
        <taxon>Coccidia</taxon>
        <taxon>Eucoccidiorida</taxon>
        <taxon>Eimeriorina</taxon>
        <taxon>Eimeriidae</taxon>
        <taxon>Eimeria</taxon>
    </lineage>
</organism>
<accession>U6KDY7</accession>
<name>U6KDY7_9EIME</name>
<dbReference type="VEuPathDB" id="ToxoDB:EMH_0067360"/>
<dbReference type="SUPFAM" id="SSF52540">
    <property type="entry name" value="P-loop containing nucleoside triphosphate hydrolases"/>
    <property type="match status" value="1"/>
</dbReference>
<dbReference type="Proteomes" id="UP000030744">
    <property type="component" value="Unassembled WGS sequence"/>
</dbReference>
<proteinExistence type="predicted"/>
<dbReference type="EMBL" id="HG735596">
    <property type="protein sequence ID" value="CDJ36164.1"/>
    <property type="molecule type" value="Genomic_DNA"/>
</dbReference>
<dbReference type="InterPro" id="IPR027417">
    <property type="entry name" value="P-loop_NTPase"/>
</dbReference>
<dbReference type="GeneID" id="60404211"/>
<reference evidence="1" key="2">
    <citation type="submission" date="2013-10" db="EMBL/GenBank/DDBJ databases">
        <authorList>
            <person name="Aslett M."/>
        </authorList>
    </citation>
    <scope>NUCLEOTIDE SEQUENCE [LARGE SCALE GENOMIC DNA]</scope>
    <source>
        <strain evidence="1">Houghton</strain>
    </source>
</reference>
<evidence type="ECO:0000313" key="1">
    <source>
        <dbReference type="EMBL" id="CDJ36164.1"/>
    </source>
</evidence>
<dbReference type="PANTHER" id="PTHR10285">
    <property type="entry name" value="URIDINE KINASE"/>
    <property type="match status" value="1"/>
</dbReference>
<evidence type="ECO:0000313" key="2">
    <source>
        <dbReference type="Proteomes" id="UP000030744"/>
    </source>
</evidence>
<gene>
    <name evidence="1" type="ORF">EMH_0067360</name>
</gene>
<keyword evidence="2" id="KW-1185">Reference proteome</keyword>
<sequence>MDELPTVGLGAARDAHTQAKVSRFAASDLDSLVKFLVCRILEAHRRSCRLFRGNGRTNGSSMLHQLPQPVEVNETSEKEMQAPHPWRVLVGIGGIPGSGKSTMAGRLQAALNGVSKSQFCQCLLPVEPETDVHTSQQELKQENMARSPVAVAVVGMDGFHLTRAQLDEFPDPKEAHRRRGAPWTFDLRAFWEALQTLKMKAEPVVFPTFDHAAKDPDSRGCVVATSTRVVLVEGLYITATEEGLSHPGTFDVTVFIDTPKTIAEDRVIQRHVASGISRDREEAKQRYCPTRIVSEESEPFFPTFGAKPDPLALLPIEPP</sequence>
<dbReference type="Gene3D" id="3.40.50.300">
    <property type="entry name" value="P-loop containing nucleotide triphosphate hydrolases"/>
    <property type="match status" value="2"/>
</dbReference>
<dbReference type="RefSeq" id="XP_037878453.1">
    <property type="nucleotide sequence ID" value="XM_038022599.1"/>
</dbReference>